<dbReference type="KEGG" id="mlt:VC82_866"/>
<dbReference type="Proteomes" id="UP000032726">
    <property type="component" value="Chromosome"/>
</dbReference>
<organism evidence="2 3">
    <name type="scientific">Flagellimonas lutaonensis</name>
    <dbReference type="NCBI Taxonomy" id="516051"/>
    <lineage>
        <taxon>Bacteria</taxon>
        <taxon>Pseudomonadati</taxon>
        <taxon>Bacteroidota</taxon>
        <taxon>Flavobacteriia</taxon>
        <taxon>Flavobacteriales</taxon>
        <taxon>Flavobacteriaceae</taxon>
        <taxon>Flagellimonas</taxon>
    </lineage>
</organism>
<protein>
    <submittedName>
        <fullName evidence="2">Uncharacterized protein</fullName>
    </submittedName>
</protein>
<gene>
    <name evidence="2" type="ORF">VC82_866</name>
</gene>
<dbReference type="AlphaFoldDB" id="A0A0D5YQG3"/>
<evidence type="ECO:0000313" key="2">
    <source>
        <dbReference type="EMBL" id="AKA34520.1"/>
    </source>
</evidence>
<reference evidence="2 3" key="1">
    <citation type="submission" date="2015-03" db="EMBL/GenBank/DDBJ databases">
        <title>Complete genome sequence of Muricauda lutaonensis CC-HSB-11T, isolated from a coastal hot spring.</title>
        <authorList>
            <person name="Kim K.M."/>
        </authorList>
    </citation>
    <scope>NUCLEOTIDE SEQUENCE [LARGE SCALE GENOMIC DNA]</scope>
    <source>
        <strain evidence="2 3">CC-HSB-11</strain>
    </source>
</reference>
<dbReference type="HOGENOM" id="CLU_882284_0_0_10"/>
<sequence length="315" mass="35636">MIIKIEALLNFKMAHTEGYSFEYGKGNPNQFNMEYYVNSADGSMLFPGGEMGFFKTNFSYSDRFGDVDAAIWLPNGQMVMYGIDKREGKMRAVTRESIQTSEGRYQNDFIQIFKFMESSVEWSEWKEPLPSRVDWRGEAVGYKADLSEAYTGLTNTWIMYFDKAPTPIVTSVPMMGYMVGVLKDIKETYCNRLVVYSKVLIGGKDTGDVIEVELKSIRPMGITFDGTPYQPMGIGGDSGTSVTEKIAEYESKMRDLELRKQSLERQKKRCSTDSCVKAINSKLDNLRLEKQRVICEGMVAAGMEESVADCMEGED</sequence>
<evidence type="ECO:0000313" key="3">
    <source>
        <dbReference type="Proteomes" id="UP000032726"/>
    </source>
</evidence>
<name>A0A0D5YQG3_9FLAO</name>
<evidence type="ECO:0000256" key="1">
    <source>
        <dbReference type="SAM" id="Coils"/>
    </source>
</evidence>
<proteinExistence type="predicted"/>
<keyword evidence="1" id="KW-0175">Coiled coil</keyword>
<dbReference type="EMBL" id="CP011071">
    <property type="protein sequence ID" value="AKA34520.1"/>
    <property type="molecule type" value="Genomic_DNA"/>
</dbReference>
<keyword evidence="3" id="KW-1185">Reference proteome</keyword>
<dbReference type="STRING" id="516051.VC82_866"/>
<accession>A0A0D5YQG3</accession>
<feature type="coiled-coil region" evidence="1">
    <location>
        <begin position="246"/>
        <end position="296"/>
    </location>
</feature>